<dbReference type="InterPro" id="IPR025055">
    <property type="entry name" value="Ena_core"/>
</dbReference>
<organism evidence="2 3">
    <name type="scientific">Virgibacillus dokdonensis</name>
    <dbReference type="NCBI Taxonomy" id="302167"/>
    <lineage>
        <taxon>Bacteria</taxon>
        <taxon>Bacillati</taxon>
        <taxon>Bacillota</taxon>
        <taxon>Bacilli</taxon>
        <taxon>Bacillales</taxon>
        <taxon>Bacillaceae</taxon>
        <taxon>Virgibacillus</taxon>
    </lineage>
</organism>
<evidence type="ECO:0000259" key="1">
    <source>
        <dbReference type="Pfam" id="PF13157"/>
    </source>
</evidence>
<dbReference type="EMBL" id="NFZX01000010">
    <property type="protein sequence ID" value="RFA35842.1"/>
    <property type="molecule type" value="Genomic_DNA"/>
</dbReference>
<dbReference type="Proteomes" id="UP000256488">
    <property type="component" value="Unassembled WGS sequence"/>
</dbReference>
<dbReference type="Pfam" id="PF13157">
    <property type="entry name" value="Enas"/>
    <property type="match status" value="1"/>
</dbReference>
<comment type="caution">
    <text evidence="2">The sequence shown here is derived from an EMBL/GenBank/DDBJ whole genome shotgun (WGS) entry which is preliminary data.</text>
</comment>
<feature type="domain" description="Endospore appendages core" evidence="1">
    <location>
        <begin position="21"/>
        <end position="122"/>
    </location>
</feature>
<dbReference type="AlphaFoldDB" id="A0A3E0WS94"/>
<sequence length="125" mass="13546">MSNLNDTQQCLGAATSLQTNTELMKINLCQPIRNICDGTSEILFFANDIPEVNGIFTVTNSSSNCTILLSVLDRNGFIVYALSPQDSFTAGTNELIDISYTCTGPDPTAFCTGSFEANLYYCVDC</sequence>
<protein>
    <recommendedName>
        <fullName evidence="1">Endospore appendages core domain-containing protein</fullName>
    </recommendedName>
</protein>
<evidence type="ECO:0000313" key="2">
    <source>
        <dbReference type="EMBL" id="RFA35842.1"/>
    </source>
</evidence>
<gene>
    <name evidence="2" type="ORF">CAI16_07265</name>
</gene>
<accession>A0A3E0WS94</accession>
<evidence type="ECO:0000313" key="3">
    <source>
        <dbReference type="Proteomes" id="UP000256488"/>
    </source>
</evidence>
<proteinExistence type="predicted"/>
<dbReference type="RefSeq" id="WP_116277859.1">
    <property type="nucleotide sequence ID" value="NZ_NFZX01000010.1"/>
</dbReference>
<reference evidence="2 3" key="1">
    <citation type="submission" date="2017-05" db="EMBL/GenBank/DDBJ databases">
        <title>Virgibacillus sp. AK90 isolated from a saltern of Kakinada, India.</title>
        <authorList>
            <person name="Gupta V."/>
            <person name="Sidhu C."/>
            <person name="Korpole S."/>
            <person name="Pinnaka A.K."/>
        </authorList>
    </citation>
    <scope>NUCLEOTIDE SEQUENCE [LARGE SCALE GENOMIC DNA]</scope>
    <source>
        <strain evidence="2 3">AK90</strain>
    </source>
</reference>
<name>A0A3E0WS94_9BACI</name>